<dbReference type="GO" id="GO:1904680">
    <property type="term" value="F:peptide transmembrane transporter activity"/>
    <property type="evidence" value="ECO:0007669"/>
    <property type="project" value="TreeGrafter"/>
</dbReference>
<dbReference type="InterPro" id="IPR000914">
    <property type="entry name" value="SBP_5_dom"/>
</dbReference>
<dbReference type="PANTHER" id="PTHR30290:SF72">
    <property type="entry name" value="HTH-TYPE TRANSCRIPTIONAL REGULATOR SGRR"/>
    <property type="match status" value="1"/>
</dbReference>
<evidence type="ECO:0000313" key="4">
    <source>
        <dbReference type="EMBL" id="RAP77517.1"/>
    </source>
</evidence>
<protein>
    <submittedName>
        <fullName evidence="4">ABC transporter substrate-binding protein</fullName>
    </submittedName>
</protein>
<feature type="domain" description="Solute-binding protein family 5" evidence="2">
    <location>
        <begin position="180"/>
        <end position="483"/>
    </location>
</feature>
<comment type="caution">
    <text evidence="4">The sequence shown here is derived from an EMBL/GenBank/DDBJ whole genome shotgun (WGS) entry which is preliminary data.</text>
</comment>
<feature type="domain" description="Transcriptional regulator SgrR N-terminal HTH" evidence="3">
    <location>
        <begin position="10"/>
        <end position="103"/>
    </location>
</feature>
<dbReference type="SUPFAM" id="SSF53850">
    <property type="entry name" value="Periplasmic binding protein-like II"/>
    <property type="match status" value="1"/>
</dbReference>
<dbReference type="Gene3D" id="3.40.190.10">
    <property type="entry name" value="Periplasmic binding protein-like II"/>
    <property type="match status" value="1"/>
</dbReference>
<dbReference type="RefSeq" id="WP_112880640.1">
    <property type="nucleotide sequence ID" value="NZ_QLUW01000001.1"/>
</dbReference>
<evidence type="ECO:0000313" key="5">
    <source>
        <dbReference type="Proteomes" id="UP000249260"/>
    </source>
</evidence>
<evidence type="ECO:0000256" key="1">
    <source>
        <dbReference type="ARBA" id="ARBA00023125"/>
    </source>
</evidence>
<keyword evidence="5" id="KW-1185">Reference proteome</keyword>
<dbReference type="Pfam" id="PF00496">
    <property type="entry name" value="SBP_bac_5"/>
    <property type="match status" value="1"/>
</dbReference>
<proteinExistence type="predicted"/>
<dbReference type="GO" id="GO:0003677">
    <property type="term" value="F:DNA binding"/>
    <property type="evidence" value="ECO:0007669"/>
    <property type="project" value="UniProtKB-KW"/>
</dbReference>
<dbReference type="Proteomes" id="UP000249260">
    <property type="component" value="Unassembled WGS sequence"/>
</dbReference>
<dbReference type="Gene3D" id="3.10.105.10">
    <property type="entry name" value="Dipeptide-binding Protein, Domain 3"/>
    <property type="match status" value="1"/>
</dbReference>
<dbReference type="PANTHER" id="PTHR30290">
    <property type="entry name" value="PERIPLASMIC BINDING COMPONENT OF ABC TRANSPORTER"/>
    <property type="match status" value="1"/>
</dbReference>
<dbReference type="OrthoDB" id="5894719at2"/>
<keyword evidence="1" id="KW-0238">DNA-binding</keyword>
<accession>A0A328U3W7</accession>
<dbReference type="EMBL" id="QLUW01000001">
    <property type="protein sequence ID" value="RAP77517.1"/>
    <property type="molecule type" value="Genomic_DNA"/>
</dbReference>
<evidence type="ECO:0000259" key="3">
    <source>
        <dbReference type="Pfam" id="PF12793"/>
    </source>
</evidence>
<dbReference type="AlphaFoldDB" id="A0A328U3W7"/>
<dbReference type="GO" id="GO:0015833">
    <property type="term" value="P:peptide transport"/>
    <property type="evidence" value="ECO:0007669"/>
    <property type="project" value="TreeGrafter"/>
</dbReference>
<dbReference type="InterPro" id="IPR025370">
    <property type="entry name" value="SgrR_HTH_N"/>
</dbReference>
<name>A0A328U3W7_9BACL</name>
<dbReference type="InterPro" id="IPR039424">
    <property type="entry name" value="SBP_5"/>
</dbReference>
<dbReference type="Pfam" id="PF12793">
    <property type="entry name" value="SgrR_N"/>
    <property type="match status" value="1"/>
</dbReference>
<sequence length="599" mass="69017">MQTAAAERYLDLYSRFADGMAVQTPVEVSLEELAQTLFCTTRNVKLVLRKMEEEGWVRWQPGRGRGNRSQLVFQLERDTMLLELAQRMAQRGEYKPAFELIHTHGKGSPVKDRFSEWLELHFGYRTELLDGKRHVDTLRLPVQTPITTLDPADVYYAFDAHMVRQLFDSLVQYDTSAGRMIPGLAHAWECNKEATVWQFHLRKGVYFHHGHEMTADDVIFSLERLRTGKAHSWLLRNVVAIETVGTRTIRIELAKTNRIFHRFMSSSMASVLPRELVEHDEEAYWKSPSGTGPFMAGEWNEDRFVLSVNKNYYNGRAHLDGVVIAFMPPELGASSRKCWEKLILDHDLLDANPDEELCTFEMLCKGCTLLTWNMSKQGPQQSALFRKAIDLLIDRHSMIRELGGDRMYAARSFRPDDNTPLRNIRHDPAMAKALLREAGYDGTPITLYTGSFNLRDAQWIADRCGEYGIPILVEQIDNYKKRDLIDKADTILYGIVFAQDEVCEIESYEQHGSFLKEHLHPDFRAWARDRIDLAVASKTSEERRLILGEIEERLREEAHVVFLLHKKTNASYHPGIKGITMSPLGWIDFKDVWVQSHTG</sequence>
<organism evidence="4 5">
    <name type="scientific">Paenibacillus montanisoli</name>
    <dbReference type="NCBI Taxonomy" id="2081970"/>
    <lineage>
        <taxon>Bacteria</taxon>
        <taxon>Bacillati</taxon>
        <taxon>Bacillota</taxon>
        <taxon>Bacilli</taxon>
        <taxon>Bacillales</taxon>
        <taxon>Paenibacillaceae</taxon>
        <taxon>Paenibacillus</taxon>
    </lineage>
</organism>
<reference evidence="4 5" key="1">
    <citation type="submission" date="2018-06" db="EMBL/GenBank/DDBJ databases">
        <title>Paenibacillus montanisoli sp. nov., isolated from mountain area soil.</title>
        <authorList>
            <person name="Wu M."/>
        </authorList>
    </citation>
    <scope>NUCLEOTIDE SEQUENCE [LARGE SCALE GENOMIC DNA]</scope>
    <source>
        <strain evidence="4 5">RA17</strain>
    </source>
</reference>
<evidence type="ECO:0000259" key="2">
    <source>
        <dbReference type="Pfam" id="PF00496"/>
    </source>
</evidence>
<gene>
    <name evidence="4" type="ORF">DL346_03290</name>
</gene>